<protein>
    <submittedName>
        <fullName evidence="2">Uncharacterized protein</fullName>
    </submittedName>
</protein>
<keyword evidence="1" id="KW-0472">Membrane</keyword>
<evidence type="ECO:0000313" key="3">
    <source>
        <dbReference type="Proteomes" id="UP000198728"/>
    </source>
</evidence>
<sequence>MFEVSLPETNAALAGKMREKLGLGGEDRLEVKLRRGRRILPRAVKKDVKYLVDMEKICLHPKLAPQVDPQKTQRAEDNLRRYLDSVNVRDRRIGQVLGIVAPLAFNILVIFAAVVTWLVWRGRL</sequence>
<evidence type="ECO:0000256" key="1">
    <source>
        <dbReference type="SAM" id="Phobius"/>
    </source>
</evidence>
<name>A0A1I1IP55_9RHOB</name>
<dbReference type="Proteomes" id="UP000198728">
    <property type="component" value="Unassembled WGS sequence"/>
</dbReference>
<proteinExistence type="predicted"/>
<keyword evidence="1" id="KW-0812">Transmembrane</keyword>
<dbReference type="RefSeq" id="WP_093360415.1">
    <property type="nucleotide sequence ID" value="NZ_FOLG01000004.1"/>
</dbReference>
<keyword evidence="1" id="KW-1133">Transmembrane helix</keyword>
<dbReference type="STRING" id="441112.SAMN04488094_10488"/>
<evidence type="ECO:0000313" key="2">
    <source>
        <dbReference type="EMBL" id="SFC35543.1"/>
    </source>
</evidence>
<feature type="transmembrane region" description="Helical" evidence="1">
    <location>
        <begin position="96"/>
        <end position="120"/>
    </location>
</feature>
<keyword evidence="3" id="KW-1185">Reference proteome</keyword>
<dbReference type="OrthoDB" id="7874312at2"/>
<dbReference type="EMBL" id="FOLG01000004">
    <property type="protein sequence ID" value="SFC35543.1"/>
    <property type="molecule type" value="Genomic_DNA"/>
</dbReference>
<dbReference type="AlphaFoldDB" id="A0A1I1IP55"/>
<accession>A0A1I1IP55</accession>
<gene>
    <name evidence="2" type="ORF">SAMN04488094_10488</name>
</gene>
<reference evidence="2 3" key="1">
    <citation type="submission" date="2016-10" db="EMBL/GenBank/DDBJ databases">
        <authorList>
            <person name="de Groot N.N."/>
        </authorList>
    </citation>
    <scope>NUCLEOTIDE SEQUENCE [LARGE SCALE GENOMIC DNA]</scope>
    <source>
        <strain evidence="2 3">DSM 19548</strain>
    </source>
</reference>
<organism evidence="2 3">
    <name type="scientific">Tropicimonas isoalkanivorans</name>
    <dbReference type="NCBI Taxonomy" id="441112"/>
    <lineage>
        <taxon>Bacteria</taxon>
        <taxon>Pseudomonadati</taxon>
        <taxon>Pseudomonadota</taxon>
        <taxon>Alphaproteobacteria</taxon>
        <taxon>Rhodobacterales</taxon>
        <taxon>Roseobacteraceae</taxon>
        <taxon>Tropicimonas</taxon>
    </lineage>
</organism>